<organism evidence="1 2">
    <name type="scientific">Holotrichia oblita</name>
    <name type="common">Chafer beetle</name>
    <dbReference type="NCBI Taxonomy" id="644536"/>
    <lineage>
        <taxon>Eukaryota</taxon>
        <taxon>Metazoa</taxon>
        <taxon>Ecdysozoa</taxon>
        <taxon>Arthropoda</taxon>
        <taxon>Hexapoda</taxon>
        <taxon>Insecta</taxon>
        <taxon>Pterygota</taxon>
        <taxon>Neoptera</taxon>
        <taxon>Endopterygota</taxon>
        <taxon>Coleoptera</taxon>
        <taxon>Polyphaga</taxon>
        <taxon>Scarabaeiformia</taxon>
        <taxon>Scarabaeidae</taxon>
        <taxon>Melolonthinae</taxon>
        <taxon>Holotrichia</taxon>
    </lineage>
</organism>
<keyword evidence="2" id="KW-1185">Reference proteome</keyword>
<reference evidence="1" key="1">
    <citation type="submission" date="2022-04" db="EMBL/GenBank/DDBJ databases">
        <title>Chromosome-scale genome assembly of Holotrichia oblita Faldermann.</title>
        <authorList>
            <person name="Rongchong L."/>
        </authorList>
    </citation>
    <scope>NUCLEOTIDE SEQUENCE</scope>
    <source>
        <strain evidence="1">81SQS9</strain>
    </source>
</reference>
<evidence type="ECO:0000313" key="1">
    <source>
        <dbReference type="EMBL" id="KAI4464146.1"/>
    </source>
</evidence>
<gene>
    <name evidence="1" type="ORF">MML48_3g00020324</name>
</gene>
<comment type="caution">
    <text evidence="1">The sequence shown here is derived from an EMBL/GenBank/DDBJ whole genome shotgun (WGS) entry which is preliminary data.</text>
</comment>
<accession>A0ACB9TBG3</accession>
<sequence>MDYKSSGVDVEAGYRSVELIKEKVRGTFRKEVIGDIGGFGGLFSIAAAKEMDEPVLVSGTDGVGTKLKLAFLMDRHDTIGIDCVAMCVNDIVCCGAEPLFFLDYIACGKNYPEKIARIVEGVSKGCNMAGASLIGGETAEMPGFYPEDEYDLAGFSVGIVDKKNMINGSEIKENDVLIGIASNGLHSNGYSLVRKILNPAADTVDIYMDELGATIGEELLKPTRIYVKTILELKKSINIKGISNITGGGFVENIPRMIPKGLKAKIFLNTCNNQKAYALERAVKSGIDATFIGKKQYSSIDDYEDALIRHFKEKKVGLVVLAGFMVILGEKFIKEFRGRILNIHPSLIPSFCGEGMYGLRVHEAALQKGVKITGATVHYVDEGTDTGAIVMQKSVPVLDTDTPLTLQKRGKENLSMRLKLLIVGGGGREHAIIAKLLKSEKELEIYCAPGNGGISELAECVDIKATDIKGLLRFAKEKAIDYTIVGMDDPLVLGIVNEFEKEGLKIFGPRKEAAAIEGSKAFSKRLMEKYNIPTAEYKIFDDYNEALSYMDNIEFPAVIKADGLALGKGVLICDNFSQAEAALKSMMVDGKFGDAGKKIVIEQFLTGHEVSILSFCDGKTIVPCVSAQDHKRAMDGDKGLNTGGMGAFSPSKYYTEEIAKECMETILRPTVDALIKENREFKGIIFFGLMLTPNGPKVIEYNARFGDPETQVILPRLKTDLLDIMMACTNGTLDEINIEWDDNAAACVIIASGGYPEEYEKGYKIEGLERIKKEKALYVYHAGTTMKDKEYITNGGRVLGVTGTGGKMSEAVSKAYEGVEMICFKDMHYRTDIGIR</sequence>
<evidence type="ECO:0000313" key="2">
    <source>
        <dbReference type="Proteomes" id="UP001056778"/>
    </source>
</evidence>
<name>A0ACB9TBG3_HOLOL</name>
<dbReference type="Proteomes" id="UP001056778">
    <property type="component" value="Chromosome 3"/>
</dbReference>
<protein>
    <submittedName>
        <fullName evidence="1">Trifunctional purine biosynthetic protein adenosine-3-related</fullName>
    </submittedName>
</protein>
<proteinExistence type="predicted"/>
<dbReference type="EMBL" id="CM043017">
    <property type="protein sequence ID" value="KAI4464146.1"/>
    <property type="molecule type" value="Genomic_DNA"/>
</dbReference>